<feature type="transmembrane region" description="Helical" evidence="11">
    <location>
        <begin position="1259"/>
        <end position="1286"/>
    </location>
</feature>
<evidence type="ECO:0000256" key="9">
    <source>
        <dbReference type="ARBA" id="ARBA00023136"/>
    </source>
</evidence>
<evidence type="ECO:0000256" key="5">
    <source>
        <dbReference type="ARBA" id="ARBA00022737"/>
    </source>
</evidence>
<keyword evidence="4 11" id="KW-0812">Transmembrane</keyword>
<reference evidence="14" key="1">
    <citation type="submission" date="2017-03" db="EMBL/GenBank/DDBJ databases">
        <authorList>
            <person name="Sharma R."/>
            <person name="Thines M."/>
        </authorList>
    </citation>
    <scope>NUCLEOTIDE SEQUENCE [LARGE SCALE GENOMIC DNA]</scope>
</reference>
<dbReference type="CDD" id="cd03232">
    <property type="entry name" value="ABCG_PDR_domain2"/>
    <property type="match status" value="1"/>
</dbReference>
<evidence type="ECO:0000256" key="3">
    <source>
        <dbReference type="ARBA" id="ARBA00022448"/>
    </source>
</evidence>
<keyword evidence="7" id="KW-0067">ATP-binding</keyword>
<feature type="transmembrane region" description="Helical" evidence="11">
    <location>
        <begin position="547"/>
        <end position="569"/>
    </location>
</feature>
<dbReference type="NCBIfam" id="TIGR00956">
    <property type="entry name" value="3a01205"/>
    <property type="match status" value="1"/>
</dbReference>
<dbReference type="GO" id="GO:0140359">
    <property type="term" value="F:ABC-type transporter activity"/>
    <property type="evidence" value="ECO:0007669"/>
    <property type="project" value="InterPro"/>
</dbReference>
<dbReference type="FunFam" id="3.40.50.300:FF:000054">
    <property type="entry name" value="ABC multidrug transporter atrF"/>
    <property type="match status" value="1"/>
</dbReference>
<sequence length="1487" mass="165965">MTSAGPWAAIPQAGALAIAADEQVEKAGEKAGDYRRGHQSTTSSSTYDLDTEGEEKVVTDLARQITLQSIKTPAGDYVNPFLGSDDPQLDPRSAKFSPQAWIKTLVGIQSRDPERYPTRVAGVSYRGLNVHGFGTPTDYQKTFGNYPLAVASIFNKLTGRGKTKIQILRDFDGLVKSGEMLVVLGRPGSGCSTLLKTIAGETHGFFVDSESEINYQGIPMETMHRDFRGECIYQAEVDVHFPQLTVGQTLAFAAEARAPRNRFPGVTRKQYAEHMRDVIMAVFGLSHTLNTKVGNDFVRGVSGGERKRVSIAEAALGASPLQCWDNSTRGLDSSTALEFVKTLRLSTNMSGSAAVVAIYQASQSIYDVFDKVAVLYEGRQIYFGRAGAAKAFFVKLGFHCPERATTGDFLTSLTSPAERIVREGFENRVPRTPDEFAEVWRRSEDRAQLLREIETFELEFPVGGEQLAKFQHSRSAQQAHHQRAKSPYTISVPMQVKLCVARGFQRLRGDMSLTLSGIFGNSVMALIIGSVFYNLEDNTGSFYSRGALIFFAVLLNGFSSALEILTLYVQRPIVEKHSKYAFYHPFAEAIASMLCDLPNKIVTSVFFNLVLYFLTNLRRTPGAFFTFYLFSFACLLTMSMVFRTIGALSKSLAQAMAPAAVFILALVIYTGFTIPIHNMHPWFRWINYLDPVAYAFEALMINEFHHRQFPCTTFVPTGPSYANVSPDERVCSTVGAAAGANFVDGDTYINTSFSYYHAHLWRNLGIIFALMVFTCGIYLLATEYISAQRSKGEVLLFRRGQVPAFNSKNDEESNPPGRPTAQAITEKHTRVNMDLPPSIQRQTAIFHWDGVNYDIKIKKEPRRLLDEVDGWVKPGTLTALMGASGAGKTTLLDVLASRVTMGVVSGAMLVNGRQRDSGFQRKTGYVQQQDLHLATSTVREALTFSALLRQPKATPRQEKIDYVDEVIKVLEMETYADAIVGVPGEGLNVEQRKRLTIGVEMAAKPELLLFLDEPTSGLDSQTAWSICALLRKLASNGQAILCTIHQPSAVLFQQFDQLLFLAKGGRTVYYGDIGPRSQILTSYFESKGARRCGAEENPAEWMLDVIGAAPGSQNTIDWPQQWRDSQERQRIKATLAEMKEKLAQGQGQAEKDPAALREFAVPFGDQLYTVTKRVFEQYWRTPSYLYSKVLLCTSSALFIGFSFWRAARSLQGLQNQLFSIFMMMMIFNNLVQQIMPHFVTQRALYEVRERPSKTYSWRVFIISNIIVEIPWNTLMAVLIYVCWYYPIGMYRNAIAAHQTAERGALMFLFIWTFLLFTSTFTDMIVAGIETAETAGNIAQLLFSLTLIFCGVLATPAALPGFWIFMYRVSPFTYLVSGMLSTGLANTVITCADIEYSIFNPPSDQTCGEYLQTYISTKGGYVTNPNATQDCRFCTVADTNTYLASLSSHYSDRWRNFGIMWAFIAFNVCGAVFLYWLARVPKKRKGKE</sequence>
<dbReference type="InterPro" id="IPR029481">
    <property type="entry name" value="ABC_trans_N"/>
</dbReference>
<feature type="transmembrane region" description="Helical" evidence="11">
    <location>
        <begin position="760"/>
        <end position="781"/>
    </location>
</feature>
<comment type="similarity">
    <text evidence="2">Belongs to the ABC transporter superfamily. ABCG family. PDR (TC 3.A.1.205) subfamily.</text>
</comment>
<dbReference type="InterPro" id="IPR003439">
    <property type="entry name" value="ABC_transporter-like_ATP-bd"/>
</dbReference>
<evidence type="ECO:0000313" key="14">
    <source>
        <dbReference type="Proteomes" id="UP000192927"/>
    </source>
</evidence>
<dbReference type="EMBL" id="FWEW01002370">
    <property type="protein sequence ID" value="SLM38286.1"/>
    <property type="molecule type" value="Genomic_DNA"/>
</dbReference>
<keyword evidence="5" id="KW-0677">Repeat</keyword>
<feature type="transmembrane region" description="Helical" evidence="11">
    <location>
        <begin position="1306"/>
        <end position="1328"/>
    </location>
</feature>
<dbReference type="Pfam" id="PF00005">
    <property type="entry name" value="ABC_tran"/>
    <property type="match status" value="2"/>
</dbReference>
<dbReference type="Pfam" id="PF01061">
    <property type="entry name" value="ABC2_membrane"/>
    <property type="match status" value="2"/>
</dbReference>
<feature type="region of interest" description="Disordered" evidence="10">
    <location>
        <begin position="26"/>
        <end position="51"/>
    </location>
</feature>
<feature type="domain" description="ABC transporter" evidence="12">
    <location>
        <begin position="148"/>
        <end position="402"/>
    </location>
</feature>
<dbReference type="SMART" id="SM00382">
    <property type="entry name" value="AAA"/>
    <property type="match status" value="2"/>
</dbReference>
<keyword evidence="14" id="KW-1185">Reference proteome</keyword>
<protein>
    <submittedName>
        <fullName evidence="13">Multidrug resistance protein cdr1</fullName>
    </submittedName>
</protein>
<feature type="transmembrane region" description="Helical" evidence="11">
    <location>
        <begin position="1340"/>
        <end position="1364"/>
    </location>
</feature>
<dbReference type="InterPro" id="IPR017871">
    <property type="entry name" value="ABC_transporter-like_CS"/>
</dbReference>
<evidence type="ECO:0000313" key="13">
    <source>
        <dbReference type="EMBL" id="SLM38286.1"/>
    </source>
</evidence>
<dbReference type="FunFam" id="3.40.50.300:FF:000881">
    <property type="entry name" value="ABC multidrug transporter A-1"/>
    <property type="match status" value="1"/>
</dbReference>
<evidence type="ECO:0000256" key="4">
    <source>
        <dbReference type="ARBA" id="ARBA00022692"/>
    </source>
</evidence>
<dbReference type="Gene3D" id="3.40.50.300">
    <property type="entry name" value="P-loop containing nucleotide triphosphate hydrolases"/>
    <property type="match status" value="2"/>
</dbReference>
<accession>A0A1W5D5B4</accession>
<feature type="transmembrane region" description="Helical" evidence="11">
    <location>
        <begin position="657"/>
        <end position="676"/>
    </location>
</feature>
<comment type="subcellular location">
    <subcellularLocation>
        <location evidence="1">Membrane</location>
        <topology evidence="1">Multi-pass membrane protein</topology>
    </subcellularLocation>
</comment>
<dbReference type="Pfam" id="PF19055">
    <property type="entry name" value="ABC2_membrane_7"/>
    <property type="match status" value="1"/>
</dbReference>
<dbReference type="GO" id="GO:0005524">
    <property type="term" value="F:ATP binding"/>
    <property type="evidence" value="ECO:0007669"/>
    <property type="project" value="UniProtKB-KW"/>
</dbReference>
<proteinExistence type="inferred from homology"/>
<feature type="transmembrane region" description="Helical" evidence="11">
    <location>
        <begin position="1185"/>
        <end position="1204"/>
    </location>
</feature>
<keyword evidence="6" id="KW-0547">Nucleotide-binding</keyword>
<evidence type="ECO:0000256" key="10">
    <source>
        <dbReference type="SAM" id="MobiDB-lite"/>
    </source>
</evidence>
<dbReference type="GO" id="GO:1990961">
    <property type="term" value="P:xenobiotic detoxification by transmembrane export across the plasma membrane"/>
    <property type="evidence" value="ECO:0007669"/>
    <property type="project" value="InterPro"/>
</dbReference>
<dbReference type="InterPro" id="IPR043926">
    <property type="entry name" value="ABCG_dom"/>
</dbReference>
<keyword evidence="3" id="KW-0813">Transport</keyword>
<feature type="domain" description="ABC transporter" evidence="12">
    <location>
        <begin position="846"/>
        <end position="1089"/>
    </location>
</feature>
<dbReference type="PROSITE" id="PS00211">
    <property type="entry name" value="ABC_TRANSPORTER_1"/>
    <property type="match status" value="1"/>
</dbReference>
<dbReference type="InterPro" id="IPR034003">
    <property type="entry name" value="ABCG_PDR_2"/>
</dbReference>
<organism evidence="13 14">
    <name type="scientific">Lasallia pustulata</name>
    <dbReference type="NCBI Taxonomy" id="136370"/>
    <lineage>
        <taxon>Eukaryota</taxon>
        <taxon>Fungi</taxon>
        <taxon>Dikarya</taxon>
        <taxon>Ascomycota</taxon>
        <taxon>Pezizomycotina</taxon>
        <taxon>Lecanoromycetes</taxon>
        <taxon>OSLEUM clade</taxon>
        <taxon>Umbilicariomycetidae</taxon>
        <taxon>Umbilicariales</taxon>
        <taxon>Umbilicariaceae</taxon>
        <taxon>Lasallia</taxon>
    </lineage>
</organism>
<evidence type="ECO:0000256" key="1">
    <source>
        <dbReference type="ARBA" id="ARBA00004141"/>
    </source>
</evidence>
<dbReference type="InterPro" id="IPR027417">
    <property type="entry name" value="P-loop_NTPase"/>
</dbReference>
<evidence type="ECO:0000256" key="2">
    <source>
        <dbReference type="ARBA" id="ARBA00006012"/>
    </source>
</evidence>
<dbReference type="GO" id="GO:0016887">
    <property type="term" value="F:ATP hydrolysis activity"/>
    <property type="evidence" value="ECO:0007669"/>
    <property type="project" value="InterPro"/>
</dbReference>
<dbReference type="Proteomes" id="UP000192927">
    <property type="component" value="Unassembled WGS sequence"/>
</dbReference>
<dbReference type="SUPFAM" id="SSF52540">
    <property type="entry name" value="P-loop containing nucleoside triphosphate hydrolases"/>
    <property type="match status" value="2"/>
</dbReference>
<keyword evidence="9 11" id="KW-0472">Membrane</keyword>
<dbReference type="InterPro" id="IPR005285">
    <property type="entry name" value="Drug-R_PDR/CDR"/>
</dbReference>
<evidence type="ECO:0000256" key="6">
    <source>
        <dbReference type="ARBA" id="ARBA00022741"/>
    </source>
</evidence>
<dbReference type="InterPro" id="IPR034001">
    <property type="entry name" value="ABCG_PDR_1"/>
</dbReference>
<dbReference type="InterPro" id="IPR010929">
    <property type="entry name" value="PDR_CDR_ABC"/>
</dbReference>
<dbReference type="PROSITE" id="PS50893">
    <property type="entry name" value="ABC_TRANSPORTER_2"/>
    <property type="match status" value="2"/>
</dbReference>
<evidence type="ECO:0000256" key="8">
    <source>
        <dbReference type="ARBA" id="ARBA00022989"/>
    </source>
</evidence>
<dbReference type="InterPro" id="IPR013525">
    <property type="entry name" value="ABC2_TM"/>
</dbReference>
<dbReference type="PANTHER" id="PTHR19241">
    <property type="entry name" value="ATP-BINDING CASSETTE TRANSPORTER"/>
    <property type="match status" value="1"/>
</dbReference>
<dbReference type="Pfam" id="PF14510">
    <property type="entry name" value="ABC_trans_N"/>
    <property type="match status" value="1"/>
</dbReference>
<feature type="transmembrane region" description="Helical" evidence="11">
    <location>
        <begin position="625"/>
        <end position="645"/>
    </location>
</feature>
<evidence type="ECO:0000256" key="11">
    <source>
        <dbReference type="SAM" id="Phobius"/>
    </source>
</evidence>
<feature type="transmembrane region" description="Helical" evidence="11">
    <location>
        <begin position="590"/>
        <end position="613"/>
    </location>
</feature>
<dbReference type="GO" id="GO:0016020">
    <property type="term" value="C:membrane"/>
    <property type="evidence" value="ECO:0007669"/>
    <property type="project" value="UniProtKB-SubCell"/>
</dbReference>
<name>A0A1W5D5B4_9LECA</name>
<feature type="transmembrane region" description="Helical" evidence="11">
    <location>
        <begin position="512"/>
        <end position="535"/>
    </location>
</feature>
<evidence type="ECO:0000256" key="7">
    <source>
        <dbReference type="ARBA" id="ARBA00022840"/>
    </source>
</evidence>
<keyword evidence="8 11" id="KW-1133">Transmembrane helix</keyword>
<feature type="transmembrane region" description="Helical" evidence="11">
    <location>
        <begin position="1457"/>
        <end position="1477"/>
    </location>
</feature>
<evidence type="ECO:0000259" key="12">
    <source>
        <dbReference type="PROSITE" id="PS50893"/>
    </source>
</evidence>
<feature type="transmembrane region" description="Helical" evidence="11">
    <location>
        <begin position="1216"/>
        <end position="1239"/>
    </location>
</feature>
<feature type="compositionally biased region" description="Basic and acidic residues" evidence="10">
    <location>
        <begin position="26"/>
        <end position="36"/>
    </location>
</feature>
<dbReference type="InterPro" id="IPR003593">
    <property type="entry name" value="AAA+_ATPase"/>
</dbReference>
<dbReference type="Pfam" id="PF06422">
    <property type="entry name" value="PDR_CDR"/>
    <property type="match status" value="2"/>
</dbReference>
<dbReference type="CDD" id="cd03233">
    <property type="entry name" value="ABCG_PDR_domain1"/>
    <property type="match status" value="1"/>
</dbReference>